<dbReference type="AlphaFoldDB" id="A0A9Q1E5W3"/>
<evidence type="ECO:0000313" key="2">
    <source>
        <dbReference type="Proteomes" id="UP001152622"/>
    </source>
</evidence>
<keyword evidence="2" id="KW-1185">Reference proteome</keyword>
<accession>A0A9Q1E5W3</accession>
<dbReference type="EMBL" id="JAINUF010000025">
    <property type="protein sequence ID" value="KAJ8332680.1"/>
    <property type="molecule type" value="Genomic_DNA"/>
</dbReference>
<gene>
    <name evidence="1" type="ORF">SKAU_G00424690</name>
</gene>
<protein>
    <submittedName>
        <fullName evidence="1">Uncharacterized protein</fullName>
    </submittedName>
</protein>
<reference evidence="1" key="1">
    <citation type="journal article" date="2023" name="Science">
        <title>Genome structures resolve the early diversification of teleost fishes.</title>
        <authorList>
            <person name="Parey E."/>
            <person name="Louis A."/>
            <person name="Montfort J."/>
            <person name="Bouchez O."/>
            <person name="Roques C."/>
            <person name="Iampietro C."/>
            <person name="Lluch J."/>
            <person name="Castinel A."/>
            <person name="Donnadieu C."/>
            <person name="Desvignes T."/>
            <person name="Floi Bucao C."/>
            <person name="Jouanno E."/>
            <person name="Wen M."/>
            <person name="Mejri S."/>
            <person name="Dirks R."/>
            <person name="Jansen H."/>
            <person name="Henkel C."/>
            <person name="Chen W.J."/>
            <person name="Zahm M."/>
            <person name="Cabau C."/>
            <person name="Klopp C."/>
            <person name="Thompson A.W."/>
            <person name="Robinson-Rechavi M."/>
            <person name="Braasch I."/>
            <person name="Lecointre G."/>
            <person name="Bobe J."/>
            <person name="Postlethwait J.H."/>
            <person name="Berthelot C."/>
            <person name="Roest Crollius H."/>
            <person name="Guiguen Y."/>
        </authorList>
    </citation>
    <scope>NUCLEOTIDE SEQUENCE</scope>
    <source>
        <strain evidence="1">WJC10195</strain>
    </source>
</reference>
<proteinExistence type="predicted"/>
<name>A0A9Q1E5W3_SYNKA</name>
<evidence type="ECO:0000313" key="1">
    <source>
        <dbReference type="EMBL" id="KAJ8332680.1"/>
    </source>
</evidence>
<dbReference type="Proteomes" id="UP001152622">
    <property type="component" value="Unassembled WGS sequence"/>
</dbReference>
<sequence length="84" mass="9658">MEERSLVPRVFSDKKAKRKFSEELVNSGCWSETKGSGEVLFEWVVGYTPYFAPALHGKMEPEGQWWKGQLAADIHQSLRIKCKL</sequence>
<organism evidence="1 2">
    <name type="scientific">Synaphobranchus kaupii</name>
    <name type="common">Kaup's arrowtooth eel</name>
    <dbReference type="NCBI Taxonomy" id="118154"/>
    <lineage>
        <taxon>Eukaryota</taxon>
        <taxon>Metazoa</taxon>
        <taxon>Chordata</taxon>
        <taxon>Craniata</taxon>
        <taxon>Vertebrata</taxon>
        <taxon>Euteleostomi</taxon>
        <taxon>Actinopterygii</taxon>
        <taxon>Neopterygii</taxon>
        <taxon>Teleostei</taxon>
        <taxon>Anguilliformes</taxon>
        <taxon>Synaphobranchidae</taxon>
        <taxon>Synaphobranchus</taxon>
    </lineage>
</organism>
<comment type="caution">
    <text evidence="1">The sequence shown here is derived from an EMBL/GenBank/DDBJ whole genome shotgun (WGS) entry which is preliminary data.</text>
</comment>